<keyword evidence="3" id="KW-0560">Oxidoreductase</keyword>
<comment type="caution">
    <text evidence="9">The sequence shown here is derived from an EMBL/GenBank/DDBJ whole genome shotgun (WGS) entry which is preliminary data.</text>
</comment>
<dbReference type="InterPro" id="IPR036922">
    <property type="entry name" value="Rieske_2Fe-2S_sf"/>
</dbReference>
<proteinExistence type="predicted"/>
<evidence type="ECO:0000256" key="5">
    <source>
        <dbReference type="ARBA" id="ARBA00023014"/>
    </source>
</evidence>
<feature type="compositionally biased region" description="Basic and acidic residues" evidence="6">
    <location>
        <begin position="312"/>
        <end position="326"/>
    </location>
</feature>
<evidence type="ECO:0000313" key="9">
    <source>
        <dbReference type="EMBL" id="MEJ5947000.1"/>
    </source>
</evidence>
<dbReference type="InterPro" id="IPR019251">
    <property type="entry name" value="DUF2231_TM"/>
</dbReference>
<organism evidence="9 10">
    <name type="scientific">Pseudokineococcus basanitobsidens</name>
    <dbReference type="NCBI Taxonomy" id="1926649"/>
    <lineage>
        <taxon>Bacteria</taxon>
        <taxon>Bacillati</taxon>
        <taxon>Actinomycetota</taxon>
        <taxon>Actinomycetes</taxon>
        <taxon>Kineosporiales</taxon>
        <taxon>Kineosporiaceae</taxon>
        <taxon>Pseudokineococcus</taxon>
    </lineage>
</organism>
<evidence type="ECO:0000256" key="4">
    <source>
        <dbReference type="ARBA" id="ARBA00023004"/>
    </source>
</evidence>
<evidence type="ECO:0000313" key="10">
    <source>
        <dbReference type="Proteomes" id="UP001387100"/>
    </source>
</evidence>
<dbReference type="InterPro" id="IPR017941">
    <property type="entry name" value="Rieske_2Fe-2S"/>
</dbReference>
<name>A0ABU8RPM3_9ACTN</name>
<feature type="transmembrane region" description="Helical" evidence="7">
    <location>
        <begin position="158"/>
        <end position="178"/>
    </location>
</feature>
<keyword evidence="7" id="KW-0472">Membrane</keyword>
<evidence type="ECO:0000256" key="2">
    <source>
        <dbReference type="ARBA" id="ARBA00022723"/>
    </source>
</evidence>
<dbReference type="PROSITE" id="PS51296">
    <property type="entry name" value="RIESKE"/>
    <property type="match status" value="1"/>
</dbReference>
<evidence type="ECO:0000256" key="1">
    <source>
        <dbReference type="ARBA" id="ARBA00022714"/>
    </source>
</evidence>
<feature type="region of interest" description="Disordered" evidence="6">
    <location>
        <begin position="292"/>
        <end position="326"/>
    </location>
</feature>
<keyword evidence="7" id="KW-1133">Transmembrane helix</keyword>
<sequence length="326" mass="34428">MSRLRDLSERATVAPEGWELLDRPSYRAEHVLGVSFNALGRARGPVLDALHGTWLGHPLHPALTDVPIGSWTAALALDCVDVVGGGRTAGLAAASRTCTGLGVLGAVASAVTGLADWQHTHEGARRVGVVHGLLSSAAVALQLASWRCRRDAPRRGRLLGAAGWVVVTASAALGGALVHRHGIGGDHADRSLAPRTFTDALPVTDLEAGRPVRADVDGVRVVLLREDDGPVRALGEECPHLRGPLSEGWVTRKGLVCPWHGSCFSTEDGEVVHGPATAPLPRFEARLRDGRVQVRRVPPVPGASPGSVTAAEQRHEDEREVGRARH</sequence>
<dbReference type="Gene3D" id="2.102.10.10">
    <property type="entry name" value="Rieske [2Fe-2S] iron-sulphur domain"/>
    <property type="match status" value="1"/>
</dbReference>
<dbReference type="Proteomes" id="UP001387100">
    <property type="component" value="Unassembled WGS sequence"/>
</dbReference>
<accession>A0ABU8RPM3</accession>
<evidence type="ECO:0000256" key="7">
    <source>
        <dbReference type="SAM" id="Phobius"/>
    </source>
</evidence>
<evidence type="ECO:0000256" key="6">
    <source>
        <dbReference type="SAM" id="MobiDB-lite"/>
    </source>
</evidence>
<dbReference type="PANTHER" id="PTHR21266:SF60">
    <property type="entry name" value="3-KETOSTEROID-9-ALPHA-MONOOXYGENASE, OXYGENASE COMPONENT"/>
    <property type="match status" value="1"/>
</dbReference>
<feature type="domain" description="Rieske" evidence="8">
    <location>
        <begin position="198"/>
        <end position="294"/>
    </location>
</feature>
<dbReference type="SUPFAM" id="SSF50022">
    <property type="entry name" value="ISP domain"/>
    <property type="match status" value="1"/>
</dbReference>
<protein>
    <submittedName>
        <fullName evidence="9">Rieske 2Fe-2S domain-containing protein</fullName>
    </submittedName>
</protein>
<dbReference type="EMBL" id="JBBIAA010000050">
    <property type="protein sequence ID" value="MEJ5947000.1"/>
    <property type="molecule type" value="Genomic_DNA"/>
</dbReference>
<keyword evidence="5" id="KW-0411">Iron-sulfur</keyword>
<keyword evidence="2" id="KW-0479">Metal-binding</keyword>
<dbReference type="RefSeq" id="WP_339576373.1">
    <property type="nucleotide sequence ID" value="NZ_JBBIAA010000050.1"/>
</dbReference>
<reference evidence="9 10" key="1">
    <citation type="journal article" date="2017" name="Int. J. Syst. Evol. Microbiol.">
        <title>Pseudokineococcus basanitobsidens sp. nov., isolated from volcanic rock.</title>
        <authorList>
            <person name="Lee D.W."/>
            <person name="Park M.Y."/>
            <person name="Kim J.J."/>
            <person name="Kim B.S."/>
        </authorList>
    </citation>
    <scope>NUCLEOTIDE SEQUENCE [LARGE SCALE GENOMIC DNA]</scope>
    <source>
        <strain evidence="9 10">DSM 103726</strain>
    </source>
</reference>
<evidence type="ECO:0000256" key="3">
    <source>
        <dbReference type="ARBA" id="ARBA00023002"/>
    </source>
</evidence>
<keyword evidence="1" id="KW-0001">2Fe-2S</keyword>
<evidence type="ECO:0000259" key="8">
    <source>
        <dbReference type="PROSITE" id="PS51296"/>
    </source>
</evidence>
<keyword evidence="4" id="KW-0408">Iron</keyword>
<dbReference type="Pfam" id="PF09990">
    <property type="entry name" value="DUF2231"/>
    <property type="match status" value="1"/>
</dbReference>
<dbReference type="Pfam" id="PF00355">
    <property type="entry name" value="Rieske"/>
    <property type="match status" value="1"/>
</dbReference>
<dbReference type="PANTHER" id="PTHR21266">
    <property type="entry name" value="IRON-SULFUR DOMAIN CONTAINING PROTEIN"/>
    <property type="match status" value="1"/>
</dbReference>
<dbReference type="InterPro" id="IPR050584">
    <property type="entry name" value="Cholesterol_7-desaturase"/>
</dbReference>
<keyword evidence="7" id="KW-0812">Transmembrane</keyword>
<gene>
    <name evidence="9" type="ORF">WDZ17_17025</name>
</gene>
<keyword evidence="10" id="KW-1185">Reference proteome</keyword>